<feature type="region of interest" description="Disordered" evidence="1">
    <location>
        <begin position="879"/>
        <end position="928"/>
    </location>
</feature>
<sequence length="1300" mass="143046">MRKTILPGKSIRSLFLSVIWALILLVTLSLVALRLSLPRVDGFLPDVEHWLQTTVGQAVSIGALRASWRGWTPELVVEDIRFPDSTEEAPSIRSLRTGLGIDLSWLWGNKTFRGQTPWEIGAVRTKRLSLSGVSGTVIRDSDGTLRLAGVGQRATGFLSWLLRQPHIDIQSADIHWRDEGNEALSFSLRNLRLSIRETDSGHRILATVFPDDYSPEKARRPDAAMDGRGPLSGIADMTLDPATFHWSGTLFLRAKDLDLYRFPLLQSALPPLMTLRTANFGLWTSWDEGRLQYGEGNFTLGHSVLTSADSTNTEDPADPSEKPRCLPSQAPSCIALERDKTVARKITGRLALGRVDTDNWRLRLDRLVLTTPQGQWPPTCVRLQAASSRNQHGWRLRIRNAELTNRDLTLRLSGTGQWFDDHASPDFGLVVAIDDGKLDRLTQYLPTTLMKGALVSWLRRTFPQGRLARGQILFHGRPADFPFDNGEGVFEARLRTSPDTTLRYARAWAPLKALAAHIVFDNRRLRVSADSGSVYGASIRKVTAEIPDIMATPPVLTVHGHTVGPLDEGLAFLRTGPLSDRYAHRVTGIQGTGEYRLDLQVQLPLPVSHTRIGVKGKVALIDNTIGIHMSRIAAGAAGIDTCKNKAPDLSLDRVRGALAFSKHGIAGQAITARYLGQPVTLAIAKTPSEATQGATDREVATRFTIEGLTTDALFAYPLLKSALQKIPPSVASSLAPLIADSTDKATWRVTLDLPNTWGRKDNRKPARLRMTSALEADLPPPLARPFQAEVLLSKGESAWPITIRFGSGPTGPQLTGILAPDEPIEGKHEEEGTKGWRMALRLGAGPISLPARAGIRVHGHTQRLSLDQWLPLLRTGLTEGQGSSETSALSTAPGDTFSIKIPSDPPKTDAKAAKTTSKPKRTRPKTRRVARHFDIRVGEFTAFARTFRNVRLRAGPADDGRWYIRIQGDGADGYVRLPRPNTNEAIVADFAHLQLPPANDKGQGNDADPRNIPSLRFTCGKLTYQTRPFGKTRLELAPIITQGTSQGVRFKTIDIESKNLRVQGHGTWRHLTQPDQSSSRLEIDIRARDLGKLLTSFGYEGNVAKEGKTRLRLNATWPGSPAQFELARISGVLHLKAEDGRLLAIDPGTPGRVFGLLSVTQLPRRLSLDFRELHKKGFVYDRMVGKFKIVQGKAETTDFFVDGATLRIGITGSTGLVDKSYDQVATIIPKVTAASIALPTVGIPLAAIGIAQHLLDEPFFDKVFAYQYTIKGAWDDPQIELVQSDWEDEDTDNNQQNQEK</sequence>
<name>A0A450UNU3_9GAMM</name>
<evidence type="ECO:0000313" key="3">
    <source>
        <dbReference type="EMBL" id="VFJ94197.1"/>
    </source>
</evidence>
<dbReference type="InterPro" id="IPR011836">
    <property type="entry name" value="YhdP"/>
</dbReference>
<gene>
    <name evidence="3" type="ORF">BECKH772A_GA0070896_100679</name>
    <name evidence="4" type="ORF">BECKH772B_GA0070898_100689</name>
    <name evidence="5" type="ORF">BECKH772C_GA0070978_100649</name>
</gene>
<dbReference type="Pfam" id="PF13116">
    <property type="entry name" value="YhdP"/>
    <property type="match status" value="2"/>
</dbReference>
<evidence type="ECO:0000313" key="5">
    <source>
        <dbReference type="EMBL" id="VFK01391.1"/>
    </source>
</evidence>
<dbReference type="EMBL" id="CAADFI010000068">
    <property type="protein sequence ID" value="VFJ94888.1"/>
    <property type="molecule type" value="Genomic_DNA"/>
</dbReference>
<protein>
    <submittedName>
        <fullName evidence="3">AsmA-like C-terminal region</fullName>
    </submittedName>
</protein>
<evidence type="ECO:0000313" key="4">
    <source>
        <dbReference type="EMBL" id="VFJ94888.1"/>
    </source>
</evidence>
<feature type="compositionally biased region" description="Basic residues" evidence="1">
    <location>
        <begin position="917"/>
        <end position="928"/>
    </location>
</feature>
<reference evidence="3" key="1">
    <citation type="submission" date="2019-02" db="EMBL/GenBank/DDBJ databases">
        <authorList>
            <person name="Gruber-Vodicka R. H."/>
            <person name="Seah K. B. B."/>
        </authorList>
    </citation>
    <scope>NUCLEOTIDE SEQUENCE</scope>
    <source>
        <strain evidence="5">BECK_SA2B12</strain>
        <strain evidence="3">BECK_SA2B15</strain>
        <strain evidence="4">BECK_SA2B20</strain>
    </source>
</reference>
<dbReference type="PANTHER" id="PTHR38690:SF1">
    <property type="entry name" value="PROTEASE"/>
    <property type="match status" value="1"/>
</dbReference>
<dbReference type="InterPro" id="IPR025263">
    <property type="entry name" value="YhdP_central"/>
</dbReference>
<feature type="domain" description="YhdP central" evidence="2">
    <location>
        <begin position="12"/>
        <end position="385"/>
    </location>
</feature>
<organism evidence="3">
    <name type="scientific">Candidatus Kentrum eta</name>
    <dbReference type="NCBI Taxonomy" id="2126337"/>
    <lineage>
        <taxon>Bacteria</taxon>
        <taxon>Pseudomonadati</taxon>
        <taxon>Pseudomonadota</taxon>
        <taxon>Gammaproteobacteria</taxon>
        <taxon>Candidatus Kentrum</taxon>
    </lineage>
</organism>
<feature type="domain" description="YhdP central" evidence="2">
    <location>
        <begin position="388"/>
        <end position="1279"/>
    </location>
</feature>
<feature type="compositionally biased region" description="Polar residues" evidence="1">
    <location>
        <begin position="879"/>
        <end position="890"/>
    </location>
</feature>
<feature type="region of interest" description="Disordered" evidence="1">
    <location>
        <begin position="307"/>
        <end position="329"/>
    </location>
</feature>
<dbReference type="EMBL" id="CAADFG010000067">
    <property type="protein sequence ID" value="VFJ94197.1"/>
    <property type="molecule type" value="Genomic_DNA"/>
</dbReference>
<evidence type="ECO:0000256" key="1">
    <source>
        <dbReference type="SAM" id="MobiDB-lite"/>
    </source>
</evidence>
<proteinExistence type="predicted"/>
<dbReference type="PANTHER" id="PTHR38690">
    <property type="entry name" value="PROTEASE-RELATED"/>
    <property type="match status" value="1"/>
</dbReference>
<accession>A0A450UNU3</accession>
<evidence type="ECO:0000259" key="2">
    <source>
        <dbReference type="Pfam" id="PF13116"/>
    </source>
</evidence>
<dbReference type="EMBL" id="CAADFJ010000064">
    <property type="protein sequence ID" value="VFK01391.1"/>
    <property type="molecule type" value="Genomic_DNA"/>
</dbReference>